<dbReference type="Proteomes" id="UP001154265">
    <property type="component" value="Unassembled WGS sequence"/>
</dbReference>
<keyword evidence="2" id="KW-1185">Reference proteome</keyword>
<dbReference type="RefSeq" id="WP_277865959.1">
    <property type="nucleotide sequence ID" value="NZ_JAKKUT010000002.1"/>
</dbReference>
<dbReference type="NCBIfam" id="NF038353">
    <property type="entry name" value="FxLYD_dom"/>
    <property type="match status" value="1"/>
</dbReference>
<reference evidence="1" key="1">
    <citation type="journal article" date="2022" name="Genome Biol. Evol.">
        <title>A New Gene Family Diagnostic for Intracellular Biomineralization of Amorphous Ca Carbonates by Cyanobacteria.</title>
        <authorList>
            <person name="Benzerara K."/>
            <person name="Duprat E."/>
            <person name="Bitard-Feildel T."/>
            <person name="Caumes G."/>
            <person name="Cassier-Chauvat C."/>
            <person name="Chauvat F."/>
            <person name="Dezi M."/>
            <person name="Diop S.I."/>
            <person name="Gaschignard G."/>
            <person name="Gorgen S."/>
            <person name="Gugger M."/>
            <person name="Lopez-Garcia P."/>
            <person name="Millet M."/>
            <person name="Skouri-Panet F."/>
            <person name="Moreira D."/>
            <person name="Callebaut I."/>
        </authorList>
    </citation>
    <scope>NUCLEOTIDE SEQUENCE</scope>
    <source>
        <strain evidence="1">G9</strain>
    </source>
</reference>
<accession>A0ABT6EW89</accession>
<evidence type="ECO:0000313" key="1">
    <source>
        <dbReference type="EMBL" id="MDG2990041.1"/>
    </source>
</evidence>
<proteinExistence type="predicted"/>
<organism evidence="1 2">
    <name type="scientific">Candidatus Synechococcus calcipolaris G9</name>
    <dbReference type="NCBI Taxonomy" id="1497997"/>
    <lineage>
        <taxon>Bacteria</taxon>
        <taxon>Bacillati</taxon>
        <taxon>Cyanobacteriota</taxon>
        <taxon>Cyanophyceae</taxon>
        <taxon>Synechococcales</taxon>
        <taxon>Synechococcaceae</taxon>
        <taxon>Synechococcus</taxon>
    </lineage>
</organism>
<dbReference type="EMBL" id="JAKKUT010000002">
    <property type="protein sequence ID" value="MDG2990041.1"/>
    <property type="molecule type" value="Genomic_DNA"/>
</dbReference>
<comment type="caution">
    <text evidence="1">The sequence shown here is derived from an EMBL/GenBank/DDBJ whole genome shotgun (WGS) entry which is preliminary data.</text>
</comment>
<protein>
    <submittedName>
        <fullName evidence="1">FxLYD domain-containing protein</fullName>
    </submittedName>
</protein>
<gene>
    <name evidence="1" type="ORF">L3556_03695</name>
</gene>
<sequence>MKPILSLGRFSHSLISTGGKLFLGLGVISFSFLGLTSVAQNAPGDIVVVGNSPAQWGMNQAMWNQLLNLSGAGPMAASPDALGSDEEDPKVIEQRLLQNIRVGRPSIQPVIKLPGSSEVVGSVTNGNREPVTIQSINFEVLARDGSILQTGSAVPEPATLGAGQTATYQRFLPTVPSDVGATVRLINPSVIIQGGV</sequence>
<evidence type="ECO:0000313" key="2">
    <source>
        <dbReference type="Proteomes" id="UP001154265"/>
    </source>
</evidence>
<reference evidence="1" key="2">
    <citation type="submission" date="2022-01" db="EMBL/GenBank/DDBJ databases">
        <authorList>
            <person name="Zivanovic Y."/>
            <person name="Moreira D."/>
            <person name="Lopez-Garcia P."/>
        </authorList>
    </citation>
    <scope>NUCLEOTIDE SEQUENCE</scope>
    <source>
        <strain evidence="1">G9</strain>
    </source>
</reference>
<name>A0ABT6EW89_9SYNE</name>
<dbReference type="InterPro" id="IPR047676">
    <property type="entry name" value="FxLYD_dom"/>
</dbReference>